<protein>
    <submittedName>
        <fullName evidence="1">Uncharacterized protein</fullName>
    </submittedName>
</protein>
<name>A0A410G0J2_9FLAO</name>
<organism evidence="1 2">
    <name type="scientific">Aequorivita ciconiae</name>
    <dbReference type="NCBI Taxonomy" id="2494375"/>
    <lineage>
        <taxon>Bacteria</taxon>
        <taxon>Pseudomonadati</taxon>
        <taxon>Bacteroidota</taxon>
        <taxon>Flavobacteriia</taxon>
        <taxon>Flavobacteriales</taxon>
        <taxon>Flavobacteriaceae</taxon>
        <taxon>Aequorivita</taxon>
    </lineage>
</organism>
<evidence type="ECO:0000313" key="2">
    <source>
        <dbReference type="Proteomes" id="UP000285517"/>
    </source>
</evidence>
<dbReference type="RefSeq" id="WP_128249145.1">
    <property type="nucleotide sequence ID" value="NZ_CP034951.1"/>
</dbReference>
<gene>
    <name evidence="1" type="ORF">EI546_02950</name>
</gene>
<accession>A0A410G0J2</accession>
<reference evidence="1 2" key="1">
    <citation type="submission" date="2019-01" db="EMBL/GenBank/DDBJ databases">
        <title>Complete genome sequencing of Aequorivita sp. H23M31.</title>
        <authorList>
            <person name="Bae J.-W."/>
        </authorList>
    </citation>
    <scope>NUCLEOTIDE SEQUENCE [LARGE SCALE GENOMIC DNA]</scope>
    <source>
        <strain evidence="1 2">H23M31</strain>
    </source>
</reference>
<keyword evidence="2" id="KW-1185">Reference proteome</keyword>
<dbReference type="EMBL" id="CP034951">
    <property type="protein sequence ID" value="QAA80750.1"/>
    <property type="molecule type" value="Genomic_DNA"/>
</dbReference>
<dbReference type="AlphaFoldDB" id="A0A410G0J2"/>
<evidence type="ECO:0000313" key="1">
    <source>
        <dbReference type="EMBL" id="QAA80750.1"/>
    </source>
</evidence>
<dbReference type="KEGG" id="aev:EI546_02950"/>
<sequence>MPHNPIANKGVITRDNIQNKKVMEASDGVVFLFDKKETHYKNVITILPHSLKERKALVSFLKEDKISFVYTLEAIRFSNSKNERLTFVVNNKQGREFYKNLNTDEKIYFCDQIAYAKDNTFVFGKFEKDAIKIKANSLVKNMASVNTDTFLNKGIDDDDCTSGGEGSTSCTIGDIYSNCSVSCGDGYYACCDGGSNVCDCRPEDKDTGLE</sequence>
<dbReference type="Proteomes" id="UP000285517">
    <property type="component" value="Chromosome"/>
</dbReference>
<proteinExistence type="predicted"/>